<dbReference type="EMBL" id="JADBDY010000001">
    <property type="protein sequence ID" value="MBE1457528.1"/>
    <property type="molecule type" value="Genomic_DNA"/>
</dbReference>
<feature type="transmembrane region" description="Helical" evidence="8">
    <location>
        <begin position="193"/>
        <end position="210"/>
    </location>
</feature>
<sequence length="437" mass="43704">MPEPKPAPPATPGPGTAAGAPSAPSAPSASGTRHPHGALVVLLLSSTLGIMSSTILMPVLELIRTDLEISATRAGTLLTVNGLTVAVVSPLTGWLVDRVGVRGPMFAGLLLYGLAGGAGLVTDDYTLLLAGRVVFGIGAATAFSATTVALLNGYRGADRDRVMGWRTAATGLGGVLWPILGGALGAISWQAPFAVYLVGIPVGAAALFLFGSSGPARSGPVGERPAEVTTLRAAVAAQPALLGVFALSGVYMVLTYGLLVFLPQRLAELGVHDPAAVSVHVAAVTGTSALVGVAYARLRRVLGVNALLRTAAVLWTAAFLLLGLADARAALVAAAVLVGAGGGVWLTSLTVLVGALTPAPVMGRASSVSSTMVFVGQFLSPLALGPLMAATSISVGHLVLAGGAGALALVLSFVRFPTAQNSPGQEEPAGGTSPYRR</sequence>
<feature type="compositionally biased region" description="Pro residues" evidence="7">
    <location>
        <begin position="1"/>
        <end position="12"/>
    </location>
</feature>
<reference evidence="10 11" key="1">
    <citation type="submission" date="2020-10" db="EMBL/GenBank/DDBJ databases">
        <title>Sequencing the genomes of 1000 actinobacteria strains.</title>
        <authorList>
            <person name="Klenk H.-P."/>
        </authorList>
    </citation>
    <scope>NUCLEOTIDE SEQUENCE [LARGE SCALE GENOMIC DNA]</scope>
    <source>
        <strain evidence="10 11">DSM 45157</strain>
    </source>
</reference>
<keyword evidence="11" id="KW-1185">Reference proteome</keyword>
<keyword evidence="4 8" id="KW-0812">Transmembrane</keyword>
<dbReference type="InterPro" id="IPR001958">
    <property type="entry name" value="Tet-R_TetA/multi-R_MdtG-like"/>
</dbReference>
<evidence type="ECO:0000313" key="10">
    <source>
        <dbReference type="EMBL" id="MBE1457528.1"/>
    </source>
</evidence>
<feature type="transmembrane region" description="Helical" evidence="8">
    <location>
        <begin position="395"/>
        <end position="414"/>
    </location>
</feature>
<evidence type="ECO:0000256" key="3">
    <source>
        <dbReference type="ARBA" id="ARBA00022475"/>
    </source>
</evidence>
<feature type="region of interest" description="Disordered" evidence="7">
    <location>
        <begin position="1"/>
        <end position="31"/>
    </location>
</feature>
<feature type="transmembrane region" description="Helical" evidence="8">
    <location>
        <begin position="331"/>
        <end position="356"/>
    </location>
</feature>
<dbReference type="Gene3D" id="1.20.1250.20">
    <property type="entry name" value="MFS general substrate transporter like domains"/>
    <property type="match status" value="1"/>
</dbReference>
<keyword evidence="2" id="KW-0813">Transport</keyword>
<gene>
    <name evidence="10" type="ORF">H4W79_001742</name>
</gene>
<keyword evidence="6 8" id="KW-0472">Membrane</keyword>
<dbReference type="InterPro" id="IPR020846">
    <property type="entry name" value="MFS_dom"/>
</dbReference>
<dbReference type="PROSITE" id="PS50850">
    <property type="entry name" value="MFS"/>
    <property type="match status" value="1"/>
</dbReference>
<accession>A0ABR9HET2</accession>
<evidence type="ECO:0000259" key="9">
    <source>
        <dbReference type="PROSITE" id="PS50850"/>
    </source>
</evidence>
<dbReference type="SUPFAM" id="SSF103473">
    <property type="entry name" value="MFS general substrate transporter"/>
    <property type="match status" value="1"/>
</dbReference>
<dbReference type="InterPro" id="IPR050171">
    <property type="entry name" value="MFS_Transporters"/>
</dbReference>
<evidence type="ECO:0000256" key="1">
    <source>
        <dbReference type="ARBA" id="ARBA00004651"/>
    </source>
</evidence>
<comment type="subcellular location">
    <subcellularLocation>
        <location evidence="1">Cell membrane</location>
        <topology evidence="1">Multi-pass membrane protein</topology>
    </subcellularLocation>
</comment>
<evidence type="ECO:0000256" key="2">
    <source>
        <dbReference type="ARBA" id="ARBA00022448"/>
    </source>
</evidence>
<feature type="domain" description="Major facilitator superfamily (MFS) profile" evidence="9">
    <location>
        <begin position="38"/>
        <end position="420"/>
    </location>
</feature>
<evidence type="ECO:0000256" key="5">
    <source>
        <dbReference type="ARBA" id="ARBA00022989"/>
    </source>
</evidence>
<dbReference type="RefSeq" id="WP_191271422.1">
    <property type="nucleotide sequence ID" value="NZ_BMXJ01000004.1"/>
</dbReference>
<evidence type="ECO:0000313" key="11">
    <source>
        <dbReference type="Proteomes" id="UP000598217"/>
    </source>
</evidence>
<evidence type="ECO:0000256" key="6">
    <source>
        <dbReference type="ARBA" id="ARBA00023136"/>
    </source>
</evidence>
<organism evidence="10 11">
    <name type="scientific">Nocardiopsis terrae</name>
    <dbReference type="NCBI Taxonomy" id="372655"/>
    <lineage>
        <taxon>Bacteria</taxon>
        <taxon>Bacillati</taxon>
        <taxon>Actinomycetota</taxon>
        <taxon>Actinomycetes</taxon>
        <taxon>Streptosporangiales</taxon>
        <taxon>Nocardiopsidaceae</taxon>
        <taxon>Nocardiopsis</taxon>
    </lineage>
</organism>
<proteinExistence type="predicted"/>
<feature type="transmembrane region" description="Helical" evidence="8">
    <location>
        <begin position="77"/>
        <end position="96"/>
    </location>
</feature>
<feature type="transmembrane region" description="Helical" evidence="8">
    <location>
        <begin position="38"/>
        <end position="57"/>
    </location>
</feature>
<keyword evidence="5 8" id="KW-1133">Transmembrane helix</keyword>
<keyword evidence="3" id="KW-1003">Cell membrane</keyword>
<dbReference type="Pfam" id="PF07690">
    <property type="entry name" value="MFS_1"/>
    <property type="match status" value="1"/>
</dbReference>
<dbReference type="PRINTS" id="PR01035">
    <property type="entry name" value="TCRTETA"/>
</dbReference>
<feature type="transmembrane region" description="Helical" evidence="8">
    <location>
        <begin position="240"/>
        <end position="262"/>
    </location>
</feature>
<name>A0ABR9HET2_9ACTN</name>
<feature type="compositionally biased region" description="Low complexity" evidence="7">
    <location>
        <begin position="13"/>
        <end position="31"/>
    </location>
</feature>
<protein>
    <submittedName>
        <fullName evidence="10">MFS family permease</fullName>
    </submittedName>
</protein>
<evidence type="ECO:0000256" key="7">
    <source>
        <dbReference type="SAM" id="MobiDB-lite"/>
    </source>
</evidence>
<feature type="transmembrane region" description="Helical" evidence="8">
    <location>
        <begin position="127"/>
        <end position="151"/>
    </location>
</feature>
<feature type="transmembrane region" description="Helical" evidence="8">
    <location>
        <begin position="274"/>
        <end position="295"/>
    </location>
</feature>
<evidence type="ECO:0000256" key="8">
    <source>
        <dbReference type="SAM" id="Phobius"/>
    </source>
</evidence>
<evidence type="ECO:0000256" key="4">
    <source>
        <dbReference type="ARBA" id="ARBA00022692"/>
    </source>
</evidence>
<dbReference type="InterPro" id="IPR011701">
    <property type="entry name" value="MFS"/>
</dbReference>
<dbReference type="PANTHER" id="PTHR23517">
    <property type="entry name" value="RESISTANCE PROTEIN MDTM, PUTATIVE-RELATED-RELATED"/>
    <property type="match status" value="1"/>
</dbReference>
<dbReference type="InterPro" id="IPR036259">
    <property type="entry name" value="MFS_trans_sf"/>
</dbReference>
<feature type="transmembrane region" description="Helical" evidence="8">
    <location>
        <begin position="103"/>
        <end position="121"/>
    </location>
</feature>
<comment type="caution">
    <text evidence="10">The sequence shown here is derived from an EMBL/GenBank/DDBJ whole genome shotgun (WGS) entry which is preliminary data.</text>
</comment>
<feature type="transmembrane region" description="Helical" evidence="8">
    <location>
        <begin position="307"/>
        <end position="325"/>
    </location>
</feature>
<feature type="transmembrane region" description="Helical" evidence="8">
    <location>
        <begin position="368"/>
        <end position="389"/>
    </location>
</feature>
<dbReference type="Proteomes" id="UP000598217">
    <property type="component" value="Unassembled WGS sequence"/>
</dbReference>
<feature type="transmembrane region" description="Helical" evidence="8">
    <location>
        <begin position="163"/>
        <end position="187"/>
    </location>
</feature>